<dbReference type="Gene3D" id="3.30.110.170">
    <property type="entry name" value="Protein of unknown function (DUF541), domain 1"/>
    <property type="match status" value="1"/>
</dbReference>
<dbReference type="RefSeq" id="WP_207031312.1">
    <property type="nucleotide sequence ID" value="NZ_JAFLNL010000001.1"/>
</dbReference>
<gene>
    <name evidence="2" type="ORF">J0656_02660</name>
</gene>
<keyword evidence="1" id="KW-0732">Signal</keyword>
<dbReference type="EMBL" id="JAFLNL010000001">
    <property type="protein sequence ID" value="MBO0352902.1"/>
    <property type="molecule type" value="Genomic_DNA"/>
</dbReference>
<name>A0ABS3G2U8_9FLAO</name>
<evidence type="ECO:0000313" key="2">
    <source>
        <dbReference type="EMBL" id="MBO0352902.1"/>
    </source>
</evidence>
<organism evidence="2 3">
    <name type="scientific">Flagellimonas aurea</name>
    <dbReference type="NCBI Taxonomy" id="2915619"/>
    <lineage>
        <taxon>Bacteria</taxon>
        <taxon>Pseudomonadati</taxon>
        <taxon>Bacteroidota</taxon>
        <taxon>Flavobacteriia</taxon>
        <taxon>Flavobacteriales</taxon>
        <taxon>Flavobacteriaceae</taxon>
        <taxon>Flagellimonas</taxon>
    </lineage>
</organism>
<proteinExistence type="predicted"/>
<reference evidence="2 3" key="1">
    <citation type="submission" date="2021-03" db="EMBL/GenBank/DDBJ databases">
        <title>Muricauda lutimaris sp. nov. and Muricauda ruestringensis sp. nov, two marine members of the Flavobacteriaceae isolated from deep sea sediments of Western Pacific.</title>
        <authorList>
            <person name="Zhao S."/>
            <person name="Liu R."/>
        </authorList>
    </citation>
    <scope>NUCLEOTIDE SEQUENCE [LARGE SCALE GENOMIC DNA]</scope>
    <source>
        <strain evidence="2 3">BC31-1-A7</strain>
    </source>
</reference>
<dbReference type="Proteomes" id="UP000664044">
    <property type="component" value="Unassembled WGS sequence"/>
</dbReference>
<dbReference type="InterPro" id="IPR007497">
    <property type="entry name" value="SIMPL/DUF541"/>
</dbReference>
<evidence type="ECO:0000256" key="1">
    <source>
        <dbReference type="SAM" id="SignalP"/>
    </source>
</evidence>
<keyword evidence="3" id="KW-1185">Reference proteome</keyword>
<feature type="chain" id="PRO_5046936546" evidence="1">
    <location>
        <begin position="19"/>
        <end position="206"/>
    </location>
</feature>
<accession>A0ABS3G2U8</accession>
<protein>
    <submittedName>
        <fullName evidence="2">SIMPL domain-containing protein</fullName>
    </submittedName>
</protein>
<comment type="caution">
    <text evidence="2">The sequence shown here is derived from an EMBL/GenBank/DDBJ whole genome shotgun (WGS) entry which is preliminary data.</text>
</comment>
<dbReference type="Pfam" id="PF04402">
    <property type="entry name" value="SIMPL"/>
    <property type="match status" value="1"/>
</dbReference>
<feature type="signal peptide" evidence="1">
    <location>
        <begin position="1"/>
        <end position="18"/>
    </location>
</feature>
<evidence type="ECO:0000313" key="3">
    <source>
        <dbReference type="Proteomes" id="UP000664044"/>
    </source>
</evidence>
<sequence length="206" mass="23321">MKQLLYVLLVVMMPSVMAAQEQSATIKVLARAIHVDSSPTYKATVSISPAYSSYASDGMDFEELRSLYQKALELQGISWKEIKERPYEFGFETMGYDKEGAIYEFSTSSIEKMRTFLTIKSLGLQRLNSVAVIKIDENVAKLLYGKAMENARKKASLIALTLGKELGDVITVEDNQYLNEQVETSIYYDRPVGEYIYSLQVIFETK</sequence>